<keyword evidence="2" id="KW-0805">Transcription regulation</keyword>
<evidence type="ECO:0000256" key="4">
    <source>
        <dbReference type="ARBA" id="ARBA00023163"/>
    </source>
</evidence>
<dbReference type="eggNOG" id="KOG0014">
    <property type="taxonomic scope" value="Eukaryota"/>
</dbReference>
<organism evidence="7 8">
    <name type="scientific">Eutrema salsugineum</name>
    <name type="common">Saltwater cress</name>
    <name type="synonym">Sisymbrium salsugineum</name>
    <dbReference type="NCBI Taxonomy" id="72664"/>
    <lineage>
        <taxon>Eukaryota</taxon>
        <taxon>Viridiplantae</taxon>
        <taxon>Streptophyta</taxon>
        <taxon>Embryophyta</taxon>
        <taxon>Tracheophyta</taxon>
        <taxon>Spermatophyta</taxon>
        <taxon>Magnoliopsida</taxon>
        <taxon>eudicotyledons</taxon>
        <taxon>Gunneridae</taxon>
        <taxon>Pentapetalae</taxon>
        <taxon>rosids</taxon>
        <taxon>malvids</taxon>
        <taxon>Brassicales</taxon>
        <taxon>Brassicaceae</taxon>
        <taxon>Eutremeae</taxon>
        <taxon>Eutrema</taxon>
    </lineage>
</organism>
<keyword evidence="8" id="KW-1185">Reference proteome</keyword>
<dbReference type="SUPFAM" id="SSF55455">
    <property type="entry name" value="SRF-like"/>
    <property type="match status" value="1"/>
</dbReference>
<accession>V4M231</accession>
<comment type="subcellular location">
    <subcellularLocation>
        <location evidence="1">Nucleus</location>
    </subcellularLocation>
</comment>
<dbReference type="STRING" id="72664.V4M231"/>
<evidence type="ECO:0000256" key="3">
    <source>
        <dbReference type="ARBA" id="ARBA00023125"/>
    </source>
</evidence>
<feature type="domain" description="MADS-box" evidence="6">
    <location>
        <begin position="7"/>
        <end position="67"/>
    </location>
</feature>
<dbReference type="GO" id="GO:0005634">
    <property type="term" value="C:nucleus"/>
    <property type="evidence" value="ECO:0007669"/>
    <property type="project" value="UniProtKB-SubCell"/>
</dbReference>
<dbReference type="Proteomes" id="UP000030689">
    <property type="component" value="Unassembled WGS sequence"/>
</dbReference>
<evidence type="ECO:0000313" key="8">
    <source>
        <dbReference type="Proteomes" id="UP000030689"/>
    </source>
</evidence>
<feature type="non-terminal residue" evidence="7">
    <location>
        <position position="1"/>
    </location>
</feature>
<dbReference type="Gene3D" id="3.40.1810.10">
    <property type="entry name" value="Transcription factor, MADS-box"/>
    <property type="match status" value="1"/>
</dbReference>
<dbReference type="InterPro" id="IPR002100">
    <property type="entry name" value="TF_MADSbox"/>
</dbReference>
<dbReference type="OMA" id="FMEDYLI"/>
<dbReference type="PROSITE" id="PS50066">
    <property type="entry name" value="MADS_BOX_2"/>
    <property type="match status" value="1"/>
</dbReference>
<dbReference type="CDD" id="cd00120">
    <property type="entry name" value="MADS"/>
    <property type="match status" value="1"/>
</dbReference>
<evidence type="ECO:0000313" key="7">
    <source>
        <dbReference type="EMBL" id="ESQ50194.1"/>
    </source>
</evidence>
<dbReference type="GO" id="GO:0003677">
    <property type="term" value="F:DNA binding"/>
    <property type="evidence" value="ECO:0007669"/>
    <property type="project" value="UniProtKB-KW"/>
</dbReference>
<evidence type="ECO:0000256" key="2">
    <source>
        <dbReference type="ARBA" id="ARBA00023015"/>
    </source>
</evidence>
<evidence type="ECO:0000256" key="5">
    <source>
        <dbReference type="ARBA" id="ARBA00023242"/>
    </source>
</evidence>
<gene>
    <name evidence="7" type="ORF">EUTSA_v10002204mg</name>
</gene>
<proteinExistence type="predicted"/>
<dbReference type="GO" id="GO:0046983">
    <property type="term" value="F:protein dimerization activity"/>
    <property type="evidence" value="ECO:0007669"/>
    <property type="project" value="InterPro"/>
</dbReference>
<dbReference type="EMBL" id="KI517398">
    <property type="protein sequence ID" value="ESQ50194.1"/>
    <property type="molecule type" value="Genomic_DNA"/>
</dbReference>
<keyword evidence="3" id="KW-0238">DNA-binding</keyword>
<keyword evidence="5" id="KW-0539">Nucleus</keyword>
<protein>
    <recommendedName>
        <fullName evidence="6">MADS-box domain-containing protein</fullName>
    </recommendedName>
</protein>
<evidence type="ECO:0000259" key="6">
    <source>
        <dbReference type="PROSITE" id="PS50066"/>
    </source>
</evidence>
<dbReference type="AlphaFoldDB" id="V4M231"/>
<keyword evidence="4" id="KW-0804">Transcription</keyword>
<dbReference type="Pfam" id="PF00319">
    <property type="entry name" value="SRF-TF"/>
    <property type="match status" value="1"/>
</dbReference>
<dbReference type="InterPro" id="IPR050142">
    <property type="entry name" value="MADS-box/MEF2_TF"/>
</dbReference>
<evidence type="ECO:0000256" key="1">
    <source>
        <dbReference type="ARBA" id="ARBA00004123"/>
    </source>
</evidence>
<dbReference type="KEGG" id="eus:EUTSA_v10002204mg"/>
<sequence length="93" mass="10868">EQLKKNMGRKKIELKRIECQKERSSKYSKRKKGLFKKAEEMAVLCDVDIGLLVFSPTSKPTLFHSRSRPLSSILDKLSAMSERDREERFLHTV</sequence>
<dbReference type="PANTHER" id="PTHR48019">
    <property type="entry name" value="SERUM RESPONSE FACTOR HOMOLOG"/>
    <property type="match status" value="1"/>
</dbReference>
<dbReference type="Gramene" id="ESQ50194">
    <property type="protein sequence ID" value="ESQ50194"/>
    <property type="gene ID" value="EUTSA_v10002204mg"/>
</dbReference>
<dbReference type="SMART" id="SM00432">
    <property type="entry name" value="MADS"/>
    <property type="match status" value="1"/>
</dbReference>
<name>V4M231_EUTSA</name>
<dbReference type="PRINTS" id="PR00404">
    <property type="entry name" value="MADSDOMAIN"/>
</dbReference>
<dbReference type="InterPro" id="IPR036879">
    <property type="entry name" value="TF_MADSbox_sf"/>
</dbReference>
<reference evidence="7 8" key="1">
    <citation type="journal article" date="2013" name="Front. Plant Sci.">
        <title>The Reference Genome of the Halophytic Plant Eutrema salsugineum.</title>
        <authorList>
            <person name="Yang R."/>
            <person name="Jarvis D.E."/>
            <person name="Chen H."/>
            <person name="Beilstein M.A."/>
            <person name="Grimwood J."/>
            <person name="Jenkins J."/>
            <person name="Shu S."/>
            <person name="Prochnik S."/>
            <person name="Xin M."/>
            <person name="Ma C."/>
            <person name="Schmutz J."/>
            <person name="Wing R.A."/>
            <person name="Mitchell-Olds T."/>
            <person name="Schumaker K.S."/>
            <person name="Wang X."/>
        </authorList>
    </citation>
    <scope>NUCLEOTIDE SEQUENCE [LARGE SCALE GENOMIC DNA]</scope>
</reference>